<organism evidence="1 2">
    <name type="scientific">Nocardiopsis suaedae</name>
    <dbReference type="NCBI Taxonomy" id="3018444"/>
    <lineage>
        <taxon>Bacteria</taxon>
        <taxon>Bacillati</taxon>
        <taxon>Actinomycetota</taxon>
        <taxon>Actinomycetes</taxon>
        <taxon>Streptosporangiales</taxon>
        <taxon>Nocardiopsidaceae</taxon>
        <taxon>Nocardiopsis</taxon>
    </lineage>
</organism>
<dbReference type="InterPro" id="IPR005560">
    <property type="entry name" value="Csp_YhjQ"/>
</dbReference>
<dbReference type="RefSeq" id="WP_270676351.1">
    <property type="nucleotide sequence ID" value="NZ_JAQFWP010000006.1"/>
</dbReference>
<keyword evidence="2" id="KW-1185">Reference proteome</keyword>
<dbReference type="EMBL" id="JAQFWP010000006">
    <property type="protein sequence ID" value="MDA2803862.1"/>
    <property type="molecule type" value="Genomic_DNA"/>
</dbReference>
<name>A0ABT4TID2_9ACTN</name>
<sequence>MPTQTQEFLRTHPRDVIGDTELLSTAIERLAACAQACVACADACLGERDAADLVPCVRLNQDCADVCEAALRVLSRRTAVDPLLQRGLLSVCAEYCRACAEECRRHGDRHEHCALCADTCMLCEDACTRLMARIG</sequence>
<dbReference type="Proteomes" id="UP001165685">
    <property type="component" value="Unassembled WGS sequence"/>
</dbReference>
<reference evidence="1" key="1">
    <citation type="submission" date="2023-01" db="EMBL/GenBank/DDBJ databases">
        <title>Draft genome sequence of Nocardiopsis sp. LSu2-4 isolated from halophytes.</title>
        <authorList>
            <person name="Duangmal K."/>
            <person name="Chantavorakit T."/>
        </authorList>
    </citation>
    <scope>NUCLEOTIDE SEQUENCE</scope>
    <source>
        <strain evidence="1">LSu2-4</strain>
    </source>
</reference>
<evidence type="ECO:0000313" key="1">
    <source>
        <dbReference type="EMBL" id="MDA2803862.1"/>
    </source>
</evidence>
<gene>
    <name evidence="1" type="ORF">O4U47_05010</name>
</gene>
<proteinExistence type="predicted"/>
<protein>
    <submittedName>
        <fullName evidence="1">Four-helix bundle copper-binding protein</fullName>
    </submittedName>
</protein>
<dbReference type="PANTHER" id="PTHR37310:SF1">
    <property type="entry name" value="CYTOPLASMIC PROTEIN"/>
    <property type="match status" value="1"/>
</dbReference>
<comment type="caution">
    <text evidence="1">The sequence shown here is derived from an EMBL/GenBank/DDBJ whole genome shotgun (WGS) entry which is preliminary data.</text>
</comment>
<dbReference type="Gene3D" id="1.20.1270.360">
    <property type="match status" value="1"/>
</dbReference>
<dbReference type="PANTHER" id="PTHR37310">
    <property type="entry name" value="CYTOPLASMIC PROTEIN-RELATED"/>
    <property type="match status" value="1"/>
</dbReference>
<accession>A0ABT4TID2</accession>
<dbReference type="Pfam" id="PF03860">
    <property type="entry name" value="Csp"/>
    <property type="match status" value="1"/>
</dbReference>
<evidence type="ECO:0000313" key="2">
    <source>
        <dbReference type="Proteomes" id="UP001165685"/>
    </source>
</evidence>